<evidence type="ECO:0000313" key="9">
    <source>
        <dbReference type="Proteomes" id="UP000095672"/>
    </source>
</evidence>
<dbReference type="GO" id="GO:0005886">
    <property type="term" value="C:plasma membrane"/>
    <property type="evidence" value="ECO:0007669"/>
    <property type="project" value="UniProtKB-SubCell"/>
</dbReference>
<evidence type="ECO:0000256" key="4">
    <source>
        <dbReference type="ARBA" id="ARBA00022692"/>
    </source>
</evidence>
<sequence>MRHESRRMKRMARSRRRKTPGMNLTSLMDVFTILVFFLLTNTSSNEALEPPKVITLPDSVVESKPRETVTLMVTEEEILIETNPVIATSEVLASEETVVEAIKQAMLAEMDKAITQAKINAQLEAGIAAAASEEPEGEAVEVDAAGEEEPILPPEVNILADRTIPFSLLKKVMSSCTDAGYTKVSLAVIQKASQG</sequence>
<dbReference type="STRING" id="1769779.AUP74_01642"/>
<evidence type="ECO:0000256" key="1">
    <source>
        <dbReference type="ARBA" id="ARBA00004162"/>
    </source>
</evidence>
<keyword evidence="9" id="KW-1185">Reference proteome</keyword>
<organism evidence="8 9">
    <name type="scientific">Microbulbifer aggregans</name>
    <dbReference type="NCBI Taxonomy" id="1769779"/>
    <lineage>
        <taxon>Bacteria</taxon>
        <taxon>Pseudomonadati</taxon>
        <taxon>Pseudomonadota</taxon>
        <taxon>Gammaproteobacteria</taxon>
        <taxon>Cellvibrionales</taxon>
        <taxon>Microbulbiferaceae</taxon>
        <taxon>Microbulbifer</taxon>
    </lineage>
</organism>
<evidence type="ECO:0000256" key="5">
    <source>
        <dbReference type="ARBA" id="ARBA00022989"/>
    </source>
</evidence>
<keyword evidence="3" id="KW-1003">Cell membrane</keyword>
<reference evidence="9" key="1">
    <citation type="submission" date="2016-01" db="EMBL/GenBank/DDBJ databases">
        <title>Complete genome sequence of Microbulbifer sp. CCB-MM1, a halophile isolated from Matang Mangrove Forest, Perak.</title>
        <authorList>
            <person name="Moh T.H."/>
            <person name="Dinesh B."/>
            <person name="Lau N.-S."/>
            <person name="Go F."/>
            <person name="Alexander Chong S.-C."/>
        </authorList>
    </citation>
    <scope>NUCLEOTIDE SEQUENCE [LARGE SCALE GENOMIC DNA]</scope>
    <source>
        <strain evidence="9">CCB-MM1</strain>
    </source>
</reference>
<dbReference type="RefSeq" id="WP_226999919.1">
    <property type="nucleotide sequence ID" value="NZ_CP014143.1"/>
</dbReference>
<comment type="subcellular location">
    <subcellularLocation>
        <location evidence="1">Cell membrane</location>
        <topology evidence="1">Single-pass membrane protein</topology>
    </subcellularLocation>
    <subcellularLocation>
        <location evidence="7">Cell membrane</location>
        <topology evidence="7">Single-pass type II membrane protein</topology>
    </subcellularLocation>
</comment>
<proteinExistence type="inferred from homology"/>
<dbReference type="GO" id="GO:0015031">
    <property type="term" value="P:protein transport"/>
    <property type="evidence" value="ECO:0007669"/>
    <property type="project" value="UniProtKB-KW"/>
</dbReference>
<comment type="similarity">
    <text evidence="2 7">Belongs to the ExbD/TolR family.</text>
</comment>
<keyword evidence="6" id="KW-0472">Membrane</keyword>
<dbReference type="EMBL" id="CP014143">
    <property type="protein sequence ID" value="AOS97075.1"/>
    <property type="molecule type" value="Genomic_DNA"/>
</dbReference>
<keyword evidence="7" id="KW-0653">Protein transport</keyword>
<keyword evidence="4 7" id="KW-0812">Transmembrane</keyword>
<dbReference type="InterPro" id="IPR003400">
    <property type="entry name" value="ExbD"/>
</dbReference>
<accession>A0A1C9W7E5</accession>
<dbReference type="GO" id="GO:0022857">
    <property type="term" value="F:transmembrane transporter activity"/>
    <property type="evidence" value="ECO:0007669"/>
    <property type="project" value="InterPro"/>
</dbReference>
<gene>
    <name evidence="8" type="ORF">AUP74_01642</name>
</gene>
<dbReference type="Proteomes" id="UP000095672">
    <property type="component" value="Chromosome"/>
</dbReference>
<protein>
    <submittedName>
        <fullName evidence="8">Biopolymer transport protein ExbD/TolR</fullName>
    </submittedName>
</protein>
<evidence type="ECO:0000256" key="2">
    <source>
        <dbReference type="ARBA" id="ARBA00005811"/>
    </source>
</evidence>
<dbReference type="Pfam" id="PF02472">
    <property type="entry name" value="ExbD"/>
    <property type="match status" value="1"/>
</dbReference>
<evidence type="ECO:0000313" key="8">
    <source>
        <dbReference type="EMBL" id="AOS97075.1"/>
    </source>
</evidence>
<evidence type="ECO:0000256" key="6">
    <source>
        <dbReference type="ARBA" id="ARBA00023136"/>
    </source>
</evidence>
<evidence type="ECO:0000256" key="7">
    <source>
        <dbReference type="RuleBase" id="RU003879"/>
    </source>
</evidence>
<evidence type="ECO:0000256" key="3">
    <source>
        <dbReference type="ARBA" id="ARBA00022475"/>
    </source>
</evidence>
<dbReference type="KEGG" id="micc:AUP74_01642"/>
<dbReference type="PATRIC" id="fig|1769779.3.peg.1641"/>
<dbReference type="AlphaFoldDB" id="A0A1C9W7E5"/>
<keyword evidence="5" id="KW-1133">Transmembrane helix</keyword>
<keyword evidence="7" id="KW-0813">Transport</keyword>
<name>A0A1C9W7E5_9GAMM</name>